<dbReference type="Pfam" id="PF09037">
    <property type="entry name" value="Sulphotransf"/>
    <property type="match status" value="1"/>
</dbReference>
<gene>
    <name evidence="3" type="ORF">FRZ32_08160</name>
</gene>
<proteinExistence type="predicted"/>
<feature type="region of interest" description="Disordered" evidence="1">
    <location>
        <begin position="233"/>
        <end position="252"/>
    </location>
</feature>
<protein>
    <recommendedName>
        <fullName evidence="2">Sulphotransferase Stf0 domain-containing protein</fullName>
    </recommendedName>
</protein>
<evidence type="ECO:0000259" key="2">
    <source>
        <dbReference type="Pfam" id="PF09037"/>
    </source>
</evidence>
<accession>A0A5C6TT90</accession>
<evidence type="ECO:0000313" key="4">
    <source>
        <dbReference type="Proteomes" id="UP000321249"/>
    </source>
</evidence>
<feature type="domain" description="Sulphotransferase Stf0" evidence="2">
    <location>
        <begin position="27"/>
        <end position="237"/>
    </location>
</feature>
<name>A0A5C6TT90_9SPHN</name>
<organism evidence="3 4">
    <name type="scientific">Allosphingosinicella ginsenosidimutans</name>
    <dbReference type="NCBI Taxonomy" id="1176539"/>
    <lineage>
        <taxon>Bacteria</taxon>
        <taxon>Pseudomonadati</taxon>
        <taxon>Pseudomonadota</taxon>
        <taxon>Alphaproteobacteria</taxon>
        <taxon>Sphingomonadales</taxon>
        <taxon>Sphingomonadaceae</taxon>
        <taxon>Allosphingosinicella</taxon>
    </lineage>
</organism>
<dbReference type="InterPro" id="IPR027417">
    <property type="entry name" value="P-loop_NTPase"/>
</dbReference>
<dbReference type="Proteomes" id="UP000321249">
    <property type="component" value="Unassembled WGS sequence"/>
</dbReference>
<dbReference type="SUPFAM" id="SSF52540">
    <property type="entry name" value="P-loop containing nucleoside triphosphate hydrolases"/>
    <property type="match status" value="1"/>
</dbReference>
<dbReference type="OrthoDB" id="5562925at2"/>
<dbReference type="Gene3D" id="3.40.50.300">
    <property type="entry name" value="P-loop containing nucleotide triphosphate hydrolases"/>
    <property type="match status" value="1"/>
</dbReference>
<dbReference type="RefSeq" id="WP_147043040.1">
    <property type="nucleotide sequence ID" value="NZ_BAABIR010000003.1"/>
</dbReference>
<reference evidence="3 4" key="1">
    <citation type="journal article" date="2015" name="J. Microbiol.">
        <title>Sphingosinicella ginsenosidimutans sp. nov., with ginsenoside converting activity.</title>
        <authorList>
            <person name="Kim J.K."/>
            <person name="Kang M.S."/>
            <person name="Park S.C."/>
            <person name="Kim K.M."/>
            <person name="Choi K."/>
            <person name="Yoon M.H."/>
            <person name="Im W.T."/>
        </authorList>
    </citation>
    <scope>NUCLEOTIDE SEQUENCE [LARGE SCALE GENOMIC DNA]</scope>
    <source>
        <strain evidence="3 4">BS-11</strain>
    </source>
</reference>
<evidence type="ECO:0000313" key="3">
    <source>
        <dbReference type="EMBL" id="TXC63634.1"/>
    </source>
</evidence>
<dbReference type="EMBL" id="VOQQ01000001">
    <property type="protein sequence ID" value="TXC63634.1"/>
    <property type="molecule type" value="Genomic_DNA"/>
</dbReference>
<sequence length="252" mass="27317">MLTGLDTGYEGKFDFPRWRGPPTTPWMLATVPRTGSTWLSHGLWATGCLGAPLEYLNFEAGGPYTFANGAPSLQQELWRSLLARRTSPNGVFGVKCFPAQLEALVAANPPLLDDVLALLLPRGGPKRIVYLVRRDRDAHAASYARATLSGVWRKEQERDGAAPAYSADAVDTAMRWIDAQAAAWEAMFRDLAVTPLRLCYEDALADPEGTVAEVAHYLGIAIDPAAAIPVPSIEKQTRDPAWSPRTGRASAG</sequence>
<dbReference type="AlphaFoldDB" id="A0A5C6TT90"/>
<comment type="caution">
    <text evidence="3">The sequence shown here is derived from an EMBL/GenBank/DDBJ whole genome shotgun (WGS) entry which is preliminary data.</text>
</comment>
<evidence type="ECO:0000256" key="1">
    <source>
        <dbReference type="SAM" id="MobiDB-lite"/>
    </source>
</evidence>
<keyword evidence="4" id="KW-1185">Reference proteome</keyword>
<dbReference type="InterPro" id="IPR024628">
    <property type="entry name" value="Sulfotransferase_Stf0_dom"/>
</dbReference>